<dbReference type="InterPro" id="IPR036942">
    <property type="entry name" value="Beta-barrel_TonB_sf"/>
</dbReference>
<evidence type="ECO:0000259" key="13">
    <source>
        <dbReference type="Pfam" id="PF07715"/>
    </source>
</evidence>
<gene>
    <name evidence="14" type="ORF">CPT03_01820</name>
</gene>
<keyword evidence="6 11" id="KW-0798">TonB box</keyword>
<keyword evidence="7 10" id="KW-0472">Membrane</keyword>
<dbReference type="GO" id="GO:0009279">
    <property type="term" value="C:cell outer membrane"/>
    <property type="evidence" value="ECO:0007669"/>
    <property type="project" value="UniProtKB-SubCell"/>
</dbReference>
<evidence type="ECO:0000256" key="2">
    <source>
        <dbReference type="ARBA" id="ARBA00022448"/>
    </source>
</evidence>
<organism evidence="14 15">
    <name type="scientific">Pedobacter ginsengisoli</name>
    <dbReference type="NCBI Taxonomy" id="363852"/>
    <lineage>
        <taxon>Bacteria</taxon>
        <taxon>Pseudomonadati</taxon>
        <taxon>Bacteroidota</taxon>
        <taxon>Sphingobacteriia</taxon>
        <taxon>Sphingobacteriales</taxon>
        <taxon>Sphingobacteriaceae</taxon>
        <taxon>Pedobacter</taxon>
    </lineage>
</organism>
<proteinExistence type="inferred from homology"/>
<dbReference type="Gene3D" id="2.40.170.20">
    <property type="entry name" value="TonB-dependent receptor, beta-barrel domain"/>
    <property type="match status" value="1"/>
</dbReference>
<dbReference type="GO" id="GO:0044718">
    <property type="term" value="P:siderophore transmembrane transport"/>
    <property type="evidence" value="ECO:0007669"/>
    <property type="project" value="TreeGrafter"/>
</dbReference>
<comment type="similarity">
    <text evidence="10 11">Belongs to the TonB-dependent receptor family.</text>
</comment>
<reference evidence="14 15" key="1">
    <citation type="submission" date="2017-10" db="EMBL/GenBank/DDBJ databases">
        <title>Whole genome of Pedobacter ginsengisoli T01R-27 isolated from tomato rhizosphere.</title>
        <authorList>
            <person name="Weon H.-Y."/>
            <person name="Lee S.A."/>
            <person name="Sang M.K."/>
            <person name="Song J."/>
        </authorList>
    </citation>
    <scope>NUCLEOTIDE SEQUENCE [LARGE SCALE GENOMIC DNA]</scope>
    <source>
        <strain evidence="14 15">T01R-27</strain>
    </source>
</reference>
<evidence type="ECO:0000256" key="4">
    <source>
        <dbReference type="ARBA" id="ARBA00022692"/>
    </source>
</evidence>
<dbReference type="Gene3D" id="2.170.130.10">
    <property type="entry name" value="TonB-dependent receptor, plug domain"/>
    <property type="match status" value="1"/>
</dbReference>
<evidence type="ECO:0000256" key="10">
    <source>
        <dbReference type="PROSITE-ProRule" id="PRU01360"/>
    </source>
</evidence>
<keyword evidence="4 10" id="KW-0812">Transmembrane</keyword>
<comment type="subcellular location">
    <subcellularLocation>
        <location evidence="1 10">Cell outer membrane</location>
        <topology evidence="1 10">Multi-pass membrane protein</topology>
    </subcellularLocation>
</comment>
<dbReference type="InterPro" id="IPR012910">
    <property type="entry name" value="Plug_dom"/>
</dbReference>
<evidence type="ECO:0000313" key="14">
    <source>
        <dbReference type="EMBL" id="ATP55289.1"/>
    </source>
</evidence>
<dbReference type="InterPro" id="IPR037066">
    <property type="entry name" value="Plug_dom_sf"/>
</dbReference>
<sequence>MLIRLLLIFALGFLSIIHAYAQVLTDSIKLKEVSIVDKLKPISRTSISVTLSEKQLQQTKGSDLAETIKEIAGVSILKTGSTISKPVIEGMHGNRILILNNGIRLEAQQWGLEHAPEIDPFLASRIHVIKGAESVRYGAEAIGGVVIVEPPSLPISEGISGTLNLIGALNGRSGATSAMLNGGLKSLPGFGWRLQGTFKRSGNVRSAEYYLGNTGVQEVNYSAAAGYNKGRASYEIYYSRFGTELGILYSAHVGTKEDIDARIAIGRPLENYGFTYNITAPRQKVVHDLLKTKAHYVVNDGQSLDITYGFQKNQRKEYDFRRGDREALPITDLVLNTHTLDLVFEKQNLHGTKRLYGFNGIFQVNNNIPGTLANTFIPNYDSFTGGVFVIQRWLTKDFEFEGGLRYDFKLFDAAGYRYANNSDDNSEITEQYYGGQSRFHNVTGSFGMLWKINEYWQLGSNLGLAWRAPTANELFSNGLHHGAGLYEIGDPNIKTEQGYKWVNSLKYYKEKLNFTFDAYAQYINNYIYSEPDKTFRQTVSGTYPIFRYKQTNASFFGTNFSGTYHFSKVISYKLNASLIRARDVSNSKYLPYIPSDRLDQHIHLNFQFKNLNNIWIQAGHSFVRRQTRYEPESDYAAPPDAYHLFQLSGGTTMKIGAQELGLNLGVDNLFNTPYKEYMNRYRYYTHDMGRNITIRLAYKF</sequence>
<keyword evidence="3 10" id="KW-1134">Transmembrane beta strand</keyword>
<evidence type="ECO:0000256" key="5">
    <source>
        <dbReference type="ARBA" id="ARBA00022729"/>
    </source>
</evidence>
<dbReference type="PANTHER" id="PTHR30069">
    <property type="entry name" value="TONB-DEPENDENT OUTER MEMBRANE RECEPTOR"/>
    <property type="match status" value="1"/>
</dbReference>
<keyword evidence="5" id="KW-0732">Signal</keyword>
<dbReference type="OrthoDB" id="9795928at2"/>
<evidence type="ECO:0000256" key="8">
    <source>
        <dbReference type="ARBA" id="ARBA00023170"/>
    </source>
</evidence>
<keyword evidence="8 14" id="KW-0675">Receptor</keyword>
<dbReference type="AlphaFoldDB" id="A0A2D1U118"/>
<dbReference type="PROSITE" id="PS52016">
    <property type="entry name" value="TONB_DEPENDENT_REC_3"/>
    <property type="match status" value="1"/>
</dbReference>
<dbReference type="KEGG" id="pgs:CPT03_01820"/>
<evidence type="ECO:0000259" key="12">
    <source>
        <dbReference type="Pfam" id="PF00593"/>
    </source>
</evidence>
<dbReference type="SUPFAM" id="SSF56935">
    <property type="entry name" value="Porins"/>
    <property type="match status" value="1"/>
</dbReference>
<keyword evidence="15" id="KW-1185">Reference proteome</keyword>
<dbReference type="PANTHER" id="PTHR30069:SF29">
    <property type="entry name" value="HEMOGLOBIN AND HEMOGLOBIN-HAPTOGLOBIN-BINDING PROTEIN 1-RELATED"/>
    <property type="match status" value="1"/>
</dbReference>
<evidence type="ECO:0000256" key="9">
    <source>
        <dbReference type="ARBA" id="ARBA00023237"/>
    </source>
</evidence>
<protein>
    <submittedName>
        <fullName evidence="14">TonB-dependent receptor</fullName>
    </submittedName>
</protein>
<dbReference type="GO" id="GO:0015344">
    <property type="term" value="F:siderophore uptake transmembrane transporter activity"/>
    <property type="evidence" value="ECO:0007669"/>
    <property type="project" value="TreeGrafter"/>
</dbReference>
<feature type="domain" description="TonB-dependent receptor plug" evidence="13">
    <location>
        <begin position="45"/>
        <end position="145"/>
    </location>
</feature>
<dbReference type="RefSeq" id="WP_099437242.1">
    <property type="nucleotide sequence ID" value="NZ_CP024091.1"/>
</dbReference>
<evidence type="ECO:0000256" key="3">
    <source>
        <dbReference type="ARBA" id="ARBA00022452"/>
    </source>
</evidence>
<evidence type="ECO:0000256" key="6">
    <source>
        <dbReference type="ARBA" id="ARBA00023077"/>
    </source>
</evidence>
<evidence type="ECO:0000256" key="1">
    <source>
        <dbReference type="ARBA" id="ARBA00004571"/>
    </source>
</evidence>
<evidence type="ECO:0000313" key="15">
    <source>
        <dbReference type="Proteomes" id="UP000223749"/>
    </source>
</evidence>
<name>A0A2D1U118_9SPHI</name>
<keyword evidence="2 10" id="KW-0813">Transport</keyword>
<evidence type="ECO:0000256" key="11">
    <source>
        <dbReference type="RuleBase" id="RU003357"/>
    </source>
</evidence>
<dbReference type="Proteomes" id="UP000223749">
    <property type="component" value="Chromosome"/>
</dbReference>
<dbReference type="InterPro" id="IPR039426">
    <property type="entry name" value="TonB-dep_rcpt-like"/>
</dbReference>
<dbReference type="InterPro" id="IPR000531">
    <property type="entry name" value="Beta-barrel_TonB"/>
</dbReference>
<dbReference type="EMBL" id="CP024091">
    <property type="protein sequence ID" value="ATP55289.1"/>
    <property type="molecule type" value="Genomic_DNA"/>
</dbReference>
<keyword evidence="9 10" id="KW-0998">Cell outer membrane</keyword>
<feature type="domain" description="TonB-dependent receptor-like beta-barrel" evidence="12">
    <location>
        <begin position="266"/>
        <end position="669"/>
    </location>
</feature>
<evidence type="ECO:0000256" key="7">
    <source>
        <dbReference type="ARBA" id="ARBA00023136"/>
    </source>
</evidence>
<dbReference type="Pfam" id="PF00593">
    <property type="entry name" value="TonB_dep_Rec_b-barrel"/>
    <property type="match status" value="1"/>
</dbReference>
<accession>A0A2D1U118</accession>
<dbReference type="Pfam" id="PF07715">
    <property type="entry name" value="Plug"/>
    <property type="match status" value="1"/>
</dbReference>